<dbReference type="Proteomes" id="UP000535543">
    <property type="component" value="Unassembled WGS sequence"/>
</dbReference>
<evidence type="ECO:0000256" key="1">
    <source>
        <dbReference type="SAM" id="Phobius"/>
    </source>
</evidence>
<sequence length="127" mass="13562">MIDRAPIERYLPKVILALLIVDGFVTLVLEALYLPTYLGATAFPISAVVAGFVNVGLLLLARTVTDNHMLIGAPLAMWLIGFVAAVSSGPGGDIVLTLDWPTLLLFVLGVFPAAALLYRYSQPPVRA</sequence>
<name>A0A848KFC2_9NOCA</name>
<evidence type="ECO:0000313" key="3">
    <source>
        <dbReference type="Proteomes" id="UP000535543"/>
    </source>
</evidence>
<keyword evidence="1" id="KW-0812">Transmembrane</keyword>
<keyword evidence="1" id="KW-0472">Membrane</keyword>
<evidence type="ECO:0008006" key="4">
    <source>
        <dbReference type="Google" id="ProtNLM"/>
    </source>
</evidence>
<reference evidence="2 3" key="2">
    <citation type="submission" date="2020-06" db="EMBL/GenBank/DDBJ databases">
        <title>Antribacter stalactiti gen. nov., sp. nov., a new member of the family Nacardiaceae isolated from a cave.</title>
        <authorList>
            <person name="Kim I.S."/>
        </authorList>
    </citation>
    <scope>NUCLEOTIDE SEQUENCE [LARGE SCALE GENOMIC DNA]</scope>
    <source>
        <strain evidence="2 3">YC2-7</strain>
    </source>
</reference>
<gene>
    <name evidence="2" type="ORF">FGL95_21745</name>
</gene>
<feature type="transmembrane region" description="Helical" evidence="1">
    <location>
        <begin position="100"/>
        <end position="118"/>
    </location>
</feature>
<evidence type="ECO:0000313" key="2">
    <source>
        <dbReference type="EMBL" id="NMN97663.1"/>
    </source>
</evidence>
<reference evidence="2 3" key="1">
    <citation type="submission" date="2019-05" db="EMBL/GenBank/DDBJ databases">
        <authorList>
            <person name="Lee S.D."/>
        </authorList>
    </citation>
    <scope>NUCLEOTIDE SEQUENCE [LARGE SCALE GENOMIC DNA]</scope>
    <source>
        <strain evidence="2 3">YC2-7</strain>
    </source>
</reference>
<protein>
    <recommendedName>
        <fullName evidence="4">Facilitated glucose transporter</fullName>
    </recommendedName>
</protein>
<feature type="transmembrane region" description="Helical" evidence="1">
    <location>
        <begin position="68"/>
        <end position="88"/>
    </location>
</feature>
<comment type="caution">
    <text evidence="2">The sequence shown here is derived from an EMBL/GenBank/DDBJ whole genome shotgun (WGS) entry which is preliminary data.</text>
</comment>
<organism evidence="2 3">
    <name type="scientific">Antrihabitans stalactiti</name>
    <dbReference type="NCBI Taxonomy" id="2584121"/>
    <lineage>
        <taxon>Bacteria</taxon>
        <taxon>Bacillati</taxon>
        <taxon>Actinomycetota</taxon>
        <taxon>Actinomycetes</taxon>
        <taxon>Mycobacteriales</taxon>
        <taxon>Nocardiaceae</taxon>
        <taxon>Antrihabitans</taxon>
    </lineage>
</organism>
<keyword evidence="1" id="KW-1133">Transmembrane helix</keyword>
<feature type="transmembrane region" description="Helical" evidence="1">
    <location>
        <begin position="40"/>
        <end position="61"/>
    </location>
</feature>
<dbReference type="RefSeq" id="WP_169590713.1">
    <property type="nucleotide sequence ID" value="NZ_VCQU01000008.1"/>
</dbReference>
<dbReference type="EMBL" id="VCQU01000008">
    <property type="protein sequence ID" value="NMN97663.1"/>
    <property type="molecule type" value="Genomic_DNA"/>
</dbReference>
<proteinExistence type="predicted"/>
<feature type="transmembrane region" description="Helical" evidence="1">
    <location>
        <begin position="14"/>
        <end position="34"/>
    </location>
</feature>
<keyword evidence="3" id="KW-1185">Reference proteome</keyword>
<accession>A0A848KFC2</accession>
<dbReference type="AlphaFoldDB" id="A0A848KFC2"/>